<name>A0A8J8B105_9FIRM</name>
<evidence type="ECO:0000313" key="2">
    <source>
        <dbReference type="Proteomes" id="UP000675664"/>
    </source>
</evidence>
<reference evidence="1" key="2">
    <citation type="submission" date="2021-04" db="EMBL/GenBank/DDBJ databases">
        <authorList>
            <person name="Liu J."/>
        </authorList>
    </citation>
    <scope>NUCLEOTIDE SEQUENCE</scope>
    <source>
        <strain evidence="1">BAD-6</strain>
    </source>
</reference>
<organism evidence="1 2">
    <name type="scientific">Sinanaerobacter chloroacetimidivorans</name>
    <dbReference type="NCBI Taxonomy" id="2818044"/>
    <lineage>
        <taxon>Bacteria</taxon>
        <taxon>Bacillati</taxon>
        <taxon>Bacillota</taxon>
        <taxon>Clostridia</taxon>
        <taxon>Peptostreptococcales</taxon>
        <taxon>Anaerovoracaceae</taxon>
        <taxon>Sinanaerobacter</taxon>
    </lineage>
</organism>
<reference evidence="1" key="1">
    <citation type="submission" date="2021-04" db="EMBL/GenBank/DDBJ databases">
        <title>Sinoanaerobacter chloroacetimidivorans sp. nov., an obligate anaerobic bacterium isolated from anaerobic sludge.</title>
        <authorList>
            <person name="Bao Y."/>
        </authorList>
    </citation>
    <scope>NUCLEOTIDE SEQUENCE</scope>
    <source>
        <strain evidence="1">BAD-6</strain>
    </source>
</reference>
<dbReference type="RefSeq" id="WP_227017289.1">
    <property type="nucleotide sequence ID" value="NZ_JAGSND010000002.1"/>
</dbReference>
<gene>
    <name evidence="1" type="ORF">KCX82_04695</name>
</gene>
<dbReference type="EMBL" id="JAGSND010000002">
    <property type="protein sequence ID" value="MBR0597161.1"/>
    <property type="molecule type" value="Genomic_DNA"/>
</dbReference>
<protein>
    <submittedName>
        <fullName evidence="1">Uncharacterized protein</fullName>
    </submittedName>
</protein>
<keyword evidence="2" id="KW-1185">Reference proteome</keyword>
<sequence>MFPKKDSKVNKQKDQKISVNEREKDFVLTGSTYESKTIPENLKDRDWMSLGKGR</sequence>
<dbReference type="Proteomes" id="UP000675664">
    <property type="component" value="Unassembled WGS sequence"/>
</dbReference>
<accession>A0A8J8B105</accession>
<evidence type="ECO:0000313" key="1">
    <source>
        <dbReference type="EMBL" id="MBR0597161.1"/>
    </source>
</evidence>
<dbReference type="AlphaFoldDB" id="A0A8J8B105"/>
<comment type="caution">
    <text evidence="1">The sequence shown here is derived from an EMBL/GenBank/DDBJ whole genome shotgun (WGS) entry which is preliminary data.</text>
</comment>
<proteinExistence type="predicted"/>